<evidence type="ECO:0000256" key="2">
    <source>
        <dbReference type="ARBA" id="ARBA00009347"/>
    </source>
</evidence>
<keyword evidence="5 10" id="KW-0560">Oxidoreductase</keyword>
<dbReference type="Pfam" id="PF12806">
    <property type="entry name" value="Acyl-CoA_dh_C"/>
    <property type="match status" value="1"/>
</dbReference>
<dbReference type="Gene3D" id="1.20.140.10">
    <property type="entry name" value="Butyryl-CoA Dehydrogenase, subunit A, domain 3"/>
    <property type="match status" value="1"/>
</dbReference>
<organism evidence="15 16">
    <name type="scientific">Stella humosa</name>
    <dbReference type="NCBI Taxonomy" id="94"/>
    <lineage>
        <taxon>Bacteria</taxon>
        <taxon>Pseudomonadati</taxon>
        <taxon>Pseudomonadota</taxon>
        <taxon>Alphaproteobacteria</taxon>
        <taxon>Rhodospirillales</taxon>
        <taxon>Stellaceae</taxon>
        <taxon>Stella</taxon>
    </lineage>
</organism>
<reference evidence="15 16" key="1">
    <citation type="submission" date="2018-11" db="EMBL/GenBank/DDBJ databases">
        <title>Genomic Encyclopedia of Type Strains, Phase IV (KMG-IV): sequencing the most valuable type-strain genomes for metagenomic binning, comparative biology and taxonomic classification.</title>
        <authorList>
            <person name="Goeker M."/>
        </authorList>
    </citation>
    <scope>NUCLEOTIDE SEQUENCE [LARGE SCALE GENOMIC DNA]</scope>
    <source>
        <strain evidence="15 16">DSM 5900</strain>
    </source>
</reference>
<dbReference type="EMBL" id="RJKX01000017">
    <property type="protein sequence ID" value="ROP83198.1"/>
    <property type="molecule type" value="Genomic_DNA"/>
</dbReference>
<dbReference type="SUPFAM" id="SSF56645">
    <property type="entry name" value="Acyl-CoA dehydrogenase NM domain-like"/>
    <property type="match status" value="1"/>
</dbReference>
<evidence type="ECO:0000256" key="5">
    <source>
        <dbReference type="ARBA" id="ARBA00023002"/>
    </source>
</evidence>
<evidence type="ECO:0000313" key="16">
    <source>
        <dbReference type="Proteomes" id="UP000278222"/>
    </source>
</evidence>
<evidence type="ECO:0000256" key="9">
    <source>
        <dbReference type="ARBA" id="ARBA00069043"/>
    </source>
</evidence>
<evidence type="ECO:0000256" key="3">
    <source>
        <dbReference type="ARBA" id="ARBA00022630"/>
    </source>
</evidence>
<dbReference type="Proteomes" id="UP000278222">
    <property type="component" value="Unassembled WGS sequence"/>
</dbReference>
<evidence type="ECO:0000313" key="15">
    <source>
        <dbReference type="EMBL" id="ROP83198.1"/>
    </source>
</evidence>
<evidence type="ECO:0000256" key="8">
    <source>
        <dbReference type="ARBA" id="ARBA00066694"/>
    </source>
</evidence>
<comment type="caution">
    <text evidence="15">The sequence shown here is derived from an EMBL/GenBank/DDBJ whole genome shotgun (WGS) entry which is preliminary data.</text>
</comment>
<dbReference type="PANTHER" id="PTHR42803">
    <property type="entry name" value="ACYL-COA DEHYDROGENASE"/>
    <property type="match status" value="1"/>
</dbReference>
<dbReference type="InterPro" id="IPR052166">
    <property type="entry name" value="Diverse_Acyl-CoA_DH"/>
</dbReference>
<comment type="similarity">
    <text evidence="2 10">Belongs to the acyl-CoA dehydrogenase family.</text>
</comment>
<keyword evidence="16" id="KW-1185">Reference proteome</keyword>
<evidence type="ECO:0000256" key="1">
    <source>
        <dbReference type="ARBA" id="ARBA00001974"/>
    </source>
</evidence>
<evidence type="ECO:0000259" key="14">
    <source>
        <dbReference type="Pfam" id="PF12806"/>
    </source>
</evidence>
<evidence type="ECO:0000259" key="13">
    <source>
        <dbReference type="Pfam" id="PF02771"/>
    </source>
</evidence>
<dbReference type="InterPro" id="IPR009100">
    <property type="entry name" value="AcylCoA_DH/oxidase_NM_dom_sf"/>
</dbReference>
<keyword evidence="3 10" id="KW-0285">Flavoprotein</keyword>
<dbReference type="Gene3D" id="2.40.110.10">
    <property type="entry name" value="Butyryl-CoA Dehydrogenase, subunit A, domain 2"/>
    <property type="match status" value="1"/>
</dbReference>
<evidence type="ECO:0000259" key="12">
    <source>
        <dbReference type="Pfam" id="PF02770"/>
    </source>
</evidence>
<feature type="domain" description="Acetyl-CoA dehydrogenase-like C-terminal" evidence="14">
    <location>
        <begin position="467"/>
        <end position="586"/>
    </location>
</feature>
<dbReference type="OrthoDB" id="5510711at2"/>
<evidence type="ECO:0000256" key="10">
    <source>
        <dbReference type="RuleBase" id="RU362125"/>
    </source>
</evidence>
<dbReference type="FunFam" id="2.40.110.10:FF:000031">
    <property type="entry name" value="Acyl-CoA dehydrogenase, putative"/>
    <property type="match status" value="1"/>
</dbReference>
<dbReference type="Pfam" id="PF02771">
    <property type="entry name" value="Acyl-CoA_dh_N"/>
    <property type="match status" value="1"/>
</dbReference>
<keyword evidence="4 10" id="KW-0274">FAD</keyword>
<dbReference type="InterPro" id="IPR013786">
    <property type="entry name" value="AcylCoA_DH/ox_N"/>
</dbReference>
<dbReference type="GO" id="GO:0050660">
    <property type="term" value="F:flavin adenine dinucleotide binding"/>
    <property type="evidence" value="ECO:0007669"/>
    <property type="project" value="InterPro"/>
</dbReference>
<evidence type="ECO:0000259" key="11">
    <source>
        <dbReference type="Pfam" id="PF00441"/>
    </source>
</evidence>
<dbReference type="InterPro" id="IPR009075">
    <property type="entry name" value="AcylCo_DH/oxidase_C"/>
</dbReference>
<dbReference type="InterPro" id="IPR006091">
    <property type="entry name" value="Acyl-CoA_Oxase/DH_mid-dom"/>
</dbReference>
<evidence type="ECO:0000256" key="4">
    <source>
        <dbReference type="ARBA" id="ARBA00022827"/>
    </source>
</evidence>
<feature type="domain" description="Acyl-CoA dehydrogenase/oxidase C-terminal" evidence="11">
    <location>
        <begin position="284"/>
        <end position="450"/>
    </location>
</feature>
<dbReference type="Gene3D" id="1.10.540.10">
    <property type="entry name" value="Acyl-CoA dehydrogenase/oxidase, N-terminal domain"/>
    <property type="match status" value="1"/>
</dbReference>
<dbReference type="EC" id="1.3.99.41" evidence="8"/>
<accession>A0A3N1KY18</accession>
<comment type="catalytic activity">
    <reaction evidence="6">
        <text>3-(methylsulfanyl)propanoyl-CoA + oxidized [electron-transfer flavoprotein] + H(+) = 3-(methylsulfanyl)acryloyl-CoA + reduced [electron-transfer flavoprotein]</text>
        <dbReference type="Rhea" id="RHEA:52612"/>
        <dbReference type="Rhea" id="RHEA-COMP:10685"/>
        <dbReference type="Rhea" id="RHEA-COMP:10686"/>
        <dbReference type="ChEBI" id="CHEBI:15378"/>
        <dbReference type="ChEBI" id="CHEBI:57692"/>
        <dbReference type="ChEBI" id="CHEBI:58307"/>
        <dbReference type="ChEBI" id="CHEBI:82815"/>
        <dbReference type="ChEBI" id="CHEBI:84994"/>
        <dbReference type="EC" id="1.3.99.41"/>
    </reaction>
    <physiologicalReaction direction="left-to-right" evidence="6">
        <dbReference type="Rhea" id="RHEA:52613"/>
    </physiologicalReaction>
</comment>
<proteinExistence type="inferred from homology"/>
<feature type="domain" description="Acyl-CoA oxidase/dehydrogenase middle" evidence="12">
    <location>
        <begin position="161"/>
        <end position="270"/>
    </location>
</feature>
<comment type="function">
    <text evidence="7">Involved in the assimilation of dimethylsulphoniopropionate (DMSP), an important compound in the fixation of carbon in marine phytoplankton, by mediating the conversion of 3-(methylthio)propanoyl-CoA (MMPA-CoA) to 3-(methylthio)acryloyl-CoA (MTA-CoA).</text>
</comment>
<dbReference type="Pfam" id="PF00441">
    <property type="entry name" value="Acyl-CoA_dh_1"/>
    <property type="match status" value="1"/>
</dbReference>
<dbReference type="InterPro" id="IPR046373">
    <property type="entry name" value="Acyl-CoA_Oxase/DH_mid-dom_sf"/>
</dbReference>
<protein>
    <recommendedName>
        <fullName evidence="9">3-methylmercaptopropionyl-CoA dehydrogenase</fullName>
        <ecNumber evidence="8">1.3.99.41</ecNumber>
    </recommendedName>
</protein>
<dbReference type="InterPro" id="IPR036250">
    <property type="entry name" value="AcylCo_DH-like_C"/>
</dbReference>
<dbReference type="InterPro" id="IPR037069">
    <property type="entry name" value="AcylCoA_DH/ox_N_sf"/>
</dbReference>
<evidence type="ECO:0000256" key="6">
    <source>
        <dbReference type="ARBA" id="ARBA00051388"/>
    </source>
</evidence>
<feature type="domain" description="Acyl-CoA dehydrogenase/oxidase N-terminal" evidence="13">
    <location>
        <begin position="39"/>
        <end position="155"/>
    </location>
</feature>
<name>A0A3N1KY18_9PROT</name>
<gene>
    <name evidence="15" type="ORF">EDC65_4729</name>
</gene>
<dbReference type="Pfam" id="PF02770">
    <property type="entry name" value="Acyl-CoA_dh_M"/>
    <property type="match status" value="1"/>
</dbReference>
<comment type="cofactor">
    <cofactor evidence="1 10">
        <name>FAD</name>
        <dbReference type="ChEBI" id="CHEBI:57692"/>
    </cofactor>
</comment>
<dbReference type="SUPFAM" id="SSF47203">
    <property type="entry name" value="Acyl-CoA dehydrogenase C-terminal domain-like"/>
    <property type="match status" value="1"/>
</dbReference>
<evidence type="ECO:0000256" key="7">
    <source>
        <dbReference type="ARBA" id="ARBA00058683"/>
    </source>
</evidence>
<dbReference type="InterPro" id="IPR025878">
    <property type="entry name" value="Acyl-CoA_dh-like_C_dom"/>
</dbReference>
<dbReference type="RefSeq" id="WP_123694239.1">
    <property type="nucleotide sequence ID" value="NZ_AP019700.1"/>
</dbReference>
<dbReference type="PANTHER" id="PTHR42803:SF1">
    <property type="entry name" value="BROAD-SPECIFICITY LINEAR ACYL-COA DEHYDROGENASE FADE5"/>
    <property type="match status" value="1"/>
</dbReference>
<dbReference type="GO" id="GO:0016627">
    <property type="term" value="F:oxidoreductase activity, acting on the CH-CH group of donors"/>
    <property type="evidence" value="ECO:0007669"/>
    <property type="project" value="InterPro"/>
</dbReference>
<sequence>MNYTAPVADMRFVLRHIAGLDQVALLPGAEGAEPDLVDQILDEAARFAGGVLAPLNRSGDQEGSRLENGVVRTPKGFRDAYQTFVEAGWNSLPFDPEHGGQGLPWLVGTAVGEMWASANMAFSLCPLLTQGAIELLSHHASPEQKAAYLPDMIAGTWTGTMNLTEPHAGSDLGLIRSRAVPQADGTYRIAGQKIFITWGDHDLAQNIIHMVLARTPDAPAGSRGISLFIVPRYLLDADGRPGPANDVRTVSLEHKLGIHASPTCVLSFGDADGGAVGFRVGEENRGLEYMFTMMNNARLSVGLEGVAIAERAYQQARDYALARVQSREIGASDPTPVAIARHPDVRRMLLSMRARTEASRALAYTVAAALDHGLRHPDPAERARQQAFVDLMIPVVKAWSTDLGVEVASTGVQVHGGVGFVEETGAAQHLRDARIAPIYEGTNGIQANDLLFRKLGRDGGAAAGTLINRMRADLDSSTQDDIAAPVRAGIDTLETATAWMVAHHRSEPRLAAAGAVPYLQILGTVAGGWLMAKAAGAAATALAAGEDPAFHQAKIATARFYATHEMPTAAARLATLTTGGAAVTDFAVDWL</sequence>
<dbReference type="AlphaFoldDB" id="A0A3N1KY18"/>